<protein>
    <submittedName>
        <fullName evidence="2">Uncharacterized protein</fullName>
    </submittedName>
</protein>
<gene>
    <name evidence="2" type="ORF">PMAYCL1PPCAC_21623</name>
</gene>
<feature type="non-terminal residue" evidence="2">
    <location>
        <position position="300"/>
    </location>
</feature>
<evidence type="ECO:0000313" key="3">
    <source>
        <dbReference type="Proteomes" id="UP001328107"/>
    </source>
</evidence>
<dbReference type="Proteomes" id="UP001328107">
    <property type="component" value="Unassembled WGS sequence"/>
</dbReference>
<organism evidence="2 3">
    <name type="scientific">Pristionchus mayeri</name>
    <dbReference type="NCBI Taxonomy" id="1317129"/>
    <lineage>
        <taxon>Eukaryota</taxon>
        <taxon>Metazoa</taxon>
        <taxon>Ecdysozoa</taxon>
        <taxon>Nematoda</taxon>
        <taxon>Chromadorea</taxon>
        <taxon>Rhabditida</taxon>
        <taxon>Rhabditina</taxon>
        <taxon>Diplogasteromorpha</taxon>
        <taxon>Diplogasteroidea</taxon>
        <taxon>Neodiplogasteridae</taxon>
        <taxon>Pristionchus</taxon>
    </lineage>
</organism>
<feature type="compositionally biased region" description="Low complexity" evidence="1">
    <location>
        <begin position="231"/>
        <end position="252"/>
    </location>
</feature>
<feature type="compositionally biased region" description="Low complexity" evidence="1">
    <location>
        <begin position="181"/>
        <end position="195"/>
    </location>
</feature>
<feature type="compositionally biased region" description="Low complexity" evidence="1">
    <location>
        <begin position="259"/>
        <end position="277"/>
    </location>
</feature>
<dbReference type="AlphaFoldDB" id="A0AAN5CV58"/>
<keyword evidence="3" id="KW-1185">Reference proteome</keyword>
<dbReference type="EMBL" id="BTRK01000005">
    <property type="protein sequence ID" value="GMR51428.1"/>
    <property type="molecule type" value="Genomic_DNA"/>
</dbReference>
<feature type="non-terminal residue" evidence="2">
    <location>
        <position position="1"/>
    </location>
</feature>
<accession>A0AAN5CV58</accession>
<sequence length="300" mass="32288">SIVTVMSAEPFTMWARSNGPMIAVATLTGFDAITNDDDGCTYVLEMTDTDGLSDIVANVYSPLISIFYDTPDFRDSWPSITANVGIENLDFSGISFAASPGFIGCSGGEMYRSSLYNQTTSFEYHGAYGIGFTTDSTTTDSSFDSTTTFFTSTSESTYIPSTTNYSTDSSTTDSITTDTSLYSTTPSMPSTSQMTIAPTTSDYPTDSATTDVSLYSTTTVRPSTSESTVLPSSTEFTTDSTTTDSLRPTTPTVHPKYISSSTRNRPLPTTPSRPTTSGAPHYGKLHHPDVNILNFQVRRS</sequence>
<comment type="caution">
    <text evidence="2">The sequence shown here is derived from an EMBL/GenBank/DDBJ whole genome shotgun (WGS) entry which is preliminary data.</text>
</comment>
<name>A0AAN5CV58_9BILA</name>
<proteinExistence type="predicted"/>
<feature type="region of interest" description="Disordered" evidence="1">
    <location>
        <begin position="181"/>
        <end position="289"/>
    </location>
</feature>
<evidence type="ECO:0000313" key="2">
    <source>
        <dbReference type="EMBL" id="GMR51428.1"/>
    </source>
</evidence>
<feature type="compositionally biased region" description="Polar residues" evidence="1">
    <location>
        <begin position="196"/>
        <end position="230"/>
    </location>
</feature>
<reference evidence="3" key="1">
    <citation type="submission" date="2022-10" db="EMBL/GenBank/DDBJ databases">
        <title>Genome assembly of Pristionchus species.</title>
        <authorList>
            <person name="Yoshida K."/>
            <person name="Sommer R.J."/>
        </authorList>
    </citation>
    <scope>NUCLEOTIDE SEQUENCE [LARGE SCALE GENOMIC DNA]</scope>
    <source>
        <strain evidence="3">RS5460</strain>
    </source>
</reference>
<evidence type="ECO:0000256" key="1">
    <source>
        <dbReference type="SAM" id="MobiDB-lite"/>
    </source>
</evidence>